<accession>A0AAJ0U668</accession>
<keyword evidence="3" id="KW-1185">Reference proteome</keyword>
<dbReference type="Pfam" id="PF11736">
    <property type="entry name" value="DUF3299"/>
    <property type="match status" value="1"/>
</dbReference>
<dbReference type="EMBL" id="NRSJ01000032">
    <property type="protein sequence ID" value="MBK1706014.1"/>
    <property type="molecule type" value="Genomic_DNA"/>
</dbReference>
<dbReference type="PROSITE" id="PS51257">
    <property type="entry name" value="PROKAR_LIPOPROTEIN"/>
    <property type="match status" value="1"/>
</dbReference>
<dbReference type="Gene3D" id="2.40.50.870">
    <property type="entry name" value="Protein of unknown function (DUF3299)"/>
    <property type="match status" value="1"/>
</dbReference>
<evidence type="ECO:0000313" key="2">
    <source>
        <dbReference type="EMBL" id="MBK1706014.1"/>
    </source>
</evidence>
<dbReference type="InterPro" id="IPR021727">
    <property type="entry name" value="DUF3299"/>
</dbReference>
<sequence length="214" mass="23659">MRRFATHPSGRSRTRGSGSFPALLLLSLLIGGCSEPTDPAADRSAFGERKQAATDAESGAAHKEAETLDWNDLIPTDWQPERLLSEYDVESLSDDDPRALELMDRLRALWDEAPIVAELDDRQIRLPGFVVPLTMDASAITEFLLVPYFGACVHVPPPPRNQIVLVTTKPGRPYPGGMFDTVWVAGQMRVEPFRSDLGDAGYRIEEAFVTPYSD</sequence>
<evidence type="ECO:0008006" key="4">
    <source>
        <dbReference type="Google" id="ProtNLM"/>
    </source>
</evidence>
<organism evidence="2 3">
    <name type="scientific">Halochromatium glycolicum</name>
    <dbReference type="NCBI Taxonomy" id="85075"/>
    <lineage>
        <taxon>Bacteria</taxon>
        <taxon>Pseudomonadati</taxon>
        <taxon>Pseudomonadota</taxon>
        <taxon>Gammaproteobacteria</taxon>
        <taxon>Chromatiales</taxon>
        <taxon>Chromatiaceae</taxon>
        <taxon>Halochromatium</taxon>
    </lineage>
</organism>
<reference evidence="2" key="2">
    <citation type="journal article" date="2020" name="Microorganisms">
        <title>Osmotic Adaptation and Compatible Solute Biosynthesis of Phototrophic Bacteria as Revealed from Genome Analyses.</title>
        <authorList>
            <person name="Imhoff J.F."/>
            <person name="Rahn T."/>
            <person name="Kunzel S."/>
            <person name="Keller A."/>
            <person name="Neulinger S.C."/>
        </authorList>
    </citation>
    <scope>NUCLEOTIDE SEQUENCE</scope>
    <source>
        <strain evidence="2">DSM 11080</strain>
    </source>
</reference>
<dbReference type="AlphaFoldDB" id="A0AAJ0U668"/>
<gene>
    <name evidence="2" type="ORF">CKO40_15975</name>
</gene>
<protein>
    <recommendedName>
        <fullName evidence="4">DUF3299 domain-containing protein</fullName>
    </recommendedName>
</protein>
<comment type="caution">
    <text evidence="2">The sequence shown here is derived from an EMBL/GenBank/DDBJ whole genome shotgun (WGS) entry which is preliminary data.</text>
</comment>
<feature type="region of interest" description="Disordered" evidence="1">
    <location>
        <begin position="38"/>
        <end position="62"/>
    </location>
</feature>
<reference evidence="2" key="1">
    <citation type="submission" date="2017-08" db="EMBL/GenBank/DDBJ databases">
        <authorList>
            <person name="Imhoff J.F."/>
            <person name="Rahn T."/>
            <person name="Kuenzel S."/>
            <person name="Neulinger S.C."/>
        </authorList>
    </citation>
    <scope>NUCLEOTIDE SEQUENCE</scope>
    <source>
        <strain evidence="2">DSM 11080</strain>
    </source>
</reference>
<evidence type="ECO:0000256" key="1">
    <source>
        <dbReference type="SAM" id="MobiDB-lite"/>
    </source>
</evidence>
<dbReference type="Proteomes" id="UP001296776">
    <property type="component" value="Unassembled WGS sequence"/>
</dbReference>
<name>A0AAJ0U668_9GAMM</name>
<evidence type="ECO:0000313" key="3">
    <source>
        <dbReference type="Proteomes" id="UP001296776"/>
    </source>
</evidence>
<proteinExistence type="predicted"/>